<dbReference type="RefSeq" id="WP_026398751.1">
    <property type="nucleotide sequence ID" value="NZ_AUBI01000017.1"/>
</dbReference>
<name>A0A511XE13_9PROT</name>
<reference evidence="2 3" key="1">
    <citation type="submission" date="2019-07" db="EMBL/GenBank/DDBJ databases">
        <title>Whole genome shotgun sequence of Acetobacter nitrogenifigens NBRC 105050.</title>
        <authorList>
            <person name="Hosoyama A."/>
            <person name="Uohara A."/>
            <person name="Ohji S."/>
            <person name="Ichikawa N."/>
        </authorList>
    </citation>
    <scope>NUCLEOTIDE SEQUENCE [LARGE SCALE GENOMIC DNA]</scope>
    <source>
        <strain evidence="2 3">NBRC 105050</strain>
    </source>
</reference>
<comment type="caution">
    <text evidence="2">The sequence shown here is derived from an EMBL/GenBank/DDBJ whole genome shotgun (WGS) entry which is preliminary data.</text>
</comment>
<dbReference type="PROSITE" id="PS50943">
    <property type="entry name" value="HTH_CROC1"/>
    <property type="match status" value="1"/>
</dbReference>
<accession>A0A511XE13</accession>
<dbReference type="SMART" id="SM00530">
    <property type="entry name" value="HTH_XRE"/>
    <property type="match status" value="1"/>
</dbReference>
<dbReference type="Proteomes" id="UP000321635">
    <property type="component" value="Unassembled WGS sequence"/>
</dbReference>
<keyword evidence="3" id="KW-1185">Reference proteome</keyword>
<feature type="domain" description="HTH cro/C1-type" evidence="1">
    <location>
        <begin position="49"/>
        <end position="103"/>
    </location>
</feature>
<dbReference type="EMBL" id="BJYF01000029">
    <property type="protein sequence ID" value="GEN61189.1"/>
    <property type="molecule type" value="Genomic_DNA"/>
</dbReference>
<gene>
    <name evidence="2" type="ORF">ANI02nite_30730</name>
</gene>
<dbReference type="STRING" id="1120919.GCA_000429165_03240"/>
<dbReference type="InterPro" id="IPR001387">
    <property type="entry name" value="Cro/C1-type_HTH"/>
</dbReference>
<dbReference type="SUPFAM" id="SSF47413">
    <property type="entry name" value="lambda repressor-like DNA-binding domains"/>
    <property type="match status" value="1"/>
</dbReference>
<sequence length="152" mass="17368">MTVVYRRYDDKCKRRMHDGSRASHRHNDDMAHIKAPKSSELKAAIAARFKAAFEAYGMSQANMARALDIDPRQLNGYLRAKNFPDEAIIVRFCDITGCPADWIYRGLLEAKMPMETAIHIAMEYPQLIDRTKNKNSDDKPLIGLLRQSLPES</sequence>
<dbReference type="AlphaFoldDB" id="A0A511XE13"/>
<proteinExistence type="predicted"/>
<protein>
    <recommendedName>
        <fullName evidence="1">HTH cro/C1-type domain-containing protein</fullName>
    </recommendedName>
</protein>
<dbReference type="Gene3D" id="1.10.260.40">
    <property type="entry name" value="lambda repressor-like DNA-binding domains"/>
    <property type="match status" value="1"/>
</dbReference>
<dbReference type="OrthoDB" id="8235893at2"/>
<organism evidence="2 3">
    <name type="scientific">Acetobacter nitrogenifigens DSM 23921 = NBRC 105050</name>
    <dbReference type="NCBI Taxonomy" id="1120919"/>
    <lineage>
        <taxon>Bacteria</taxon>
        <taxon>Pseudomonadati</taxon>
        <taxon>Pseudomonadota</taxon>
        <taxon>Alphaproteobacteria</taxon>
        <taxon>Acetobacterales</taxon>
        <taxon>Acetobacteraceae</taxon>
        <taxon>Acetobacter</taxon>
    </lineage>
</organism>
<dbReference type="GO" id="GO:0003677">
    <property type="term" value="F:DNA binding"/>
    <property type="evidence" value="ECO:0007669"/>
    <property type="project" value="InterPro"/>
</dbReference>
<dbReference type="InterPro" id="IPR010982">
    <property type="entry name" value="Lambda_DNA-bd_dom_sf"/>
</dbReference>
<evidence type="ECO:0000259" key="1">
    <source>
        <dbReference type="PROSITE" id="PS50943"/>
    </source>
</evidence>
<dbReference type="Pfam" id="PF01381">
    <property type="entry name" value="HTH_3"/>
    <property type="match status" value="1"/>
</dbReference>
<evidence type="ECO:0000313" key="2">
    <source>
        <dbReference type="EMBL" id="GEN61189.1"/>
    </source>
</evidence>
<evidence type="ECO:0000313" key="3">
    <source>
        <dbReference type="Proteomes" id="UP000321635"/>
    </source>
</evidence>